<dbReference type="Pfam" id="PF09900">
    <property type="entry name" value="DUF2127"/>
    <property type="match status" value="1"/>
</dbReference>
<keyword evidence="1" id="KW-0472">Membrane</keyword>
<feature type="transmembrane region" description="Helical" evidence="1">
    <location>
        <begin position="124"/>
        <end position="143"/>
    </location>
</feature>
<reference evidence="2" key="1">
    <citation type="submission" date="2022-11" db="EMBL/GenBank/DDBJ databases">
        <title>Marinomonas sp. nov., isolated from marine algae.</title>
        <authorList>
            <person name="Choi D.G."/>
            <person name="Kim J.M."/>
            <person name="Lee J.K."/>
            <person name="Baek J.H."/>
            <person name="Jeon C.O."/>
        </authorList>
    </citation>
    <scope>NUCLEOTIDE SEQUENCE</scope>
    <source>
        <strain evidence="2">KJ51-3</strain>
    </source>
</reference>
<proteinExistence type="predicted"/>
<keyword evidence="1" id="KW-0812">Transmembrane</keyword>
<dbReference type="EMBL" id="JAPEUL010000007">
    <property type="protein sequence ID" value="MCW4629828.1"/>
    <property type="molecule type" value="Genomic_DNA"/>
</dbReference>
<dbReference type="RefSeq" id="WP_265219076.1">
    <property type="nucleotide sequence ID" value="NZ_JAPEUL010000007.1"/>
</dbReference>
<feature type="transmembrane region" description="Helical" evidence="1">
    <location>
        <begin position="6"/>
        <end position="31"/>
    </location>
</feature>
<keyword evidence="1" id="KW-1133">Transmembrane helix</keyword>
<name>A0ABT3KH05_9GAMM</name>
<dbReference type="InterPro" id="IPR021125">
    <property type="entry name" value="DUF2127"/>
</dbReference>
<keyword evidence="3" id="KW-1185">Reference proteome</keyword>
<accession>A0ABT3KH05</accession>
<evidence type="ECO:0000256" key="1">
    <source>
        <dbReference type="SAM" id="Phobius"/>
    </source>
</evidence>
<evidence type="ECO:0000313" key="3">
    <source>
        <dbReference type="Proteomes" id="UP001431181"/>
    </source>
</evidence>
<gene>
    <name evidence="2" type="ORF">ONZ52_13035</name>
</gene>
<organism evidence="2 3">
    <name type="scientific">Marinomonas rhodophyticola</name>
    <dbReference type="NCBI Taxonomy" id="2992803"/>
    <lineage>
        <taxon>Bacteria</taxon>
        <taxon>Pseudomonadati</taxon>
        <taxon>Pseudomonadota</taxon>
        <taxon>Gammaproteobacteria</taxon>
        <taxon>Oceanospirillales</taxon>
        <taxon>Oceanospirillaceae</taxon>
        <taxon>Marinomonas</taxon>
    </lineage>
</organism>
<feature type="transmembrane region" description="Helical" evidence="1">
    <location>
        <begin position="68"/>
        <end position="88"/>
    </location>
</feature>
<evidence type="ECO:0000313" key="2">
    <source>
        <dbReference type="EMBL" id="MCW4629828.1"/>
    </source>
</evidence>
<dbReference type="Proteomes" id="UP001431181">
    <property type="component" value="Unassembled WGS sequence"/>
</dbReference>
<comment type="caution">
    <text evidence="2">The sequence shown here is derived from an EMBL/GenBank/DDBJ whole genome shotgun (WGS) entry which is preliminary data.</text>
</comment>
<sequence>MKFEGLNAIALLEGIKGVLALFLVVSVNVLAGRDLHQLAEQLMAQWSISTTNHYVSLVLSMIESVTHKSLVLVTAIALLYACFRFVMAYGLWHRLRWTEWFAFISGSLYIPFELYALYQTPSFIHVSILLFNLVVVMYLYWVLKRGAKSPKKT</sequence>
<protein>
    <submittedName>
        <fullName evidence="2">DUF2127 domain-containing protein</fullName>
    </submittedName>
</protein>